<dbReference type="AlphaFoldDB" id="A0A2A9P1G4"/>
<dbReference type="STRING" id="703135.A0A2A9P1G4"/>
<reference evidence="2 3" key="1">
    <citation type="submission" date="2014-02" db="EMBL/GenBank/DDBJ databases">
        <title>Transposable element dynamics among asymbiotic and ectomycorrhizal Amanita fungi.</title>
        <authorList>
            <consortium name="DOE Joint Genome Institute"/>
            <person name="Hess J."/>
            <person name="Skrede I."/>
            <person name="Wolfe B."/>
            <person name="LaButti K."/>
            <person name="Ohm R.A."/>
            <person name="Grigoriev I.V."/>
            <person name="Pringle A."/>
        </authorList>
    </citation>
    <scope>NUCLEOTIDE SEQUENCE [LARGE SCALE GENOMIC DNA]</scope>
    <source>
        <strain evidence="2 3">SKay4041</strain>
    </source>
</reference>
<accession>A0A2A9P1G4</accession>
<feature type="region of interest" description="Disordered" evidence="1">
    <location>
        <begin position="153"/>
        <end position="175"/>
    </location>
</feature>
<gene>
    <name evidence="2" type="ORF">AMATHDRAFT_134069</name>
</gene>
<feature type="compositionally biased region" description="Polar residues" evidence="1">
    <location>
        <begin position="279"/>
        <end position="296"/>
    </location>
</feature>
<feature type="compositionally biased region" description="Low complexity" evidence="1">
    <location>
        <begin position="153"/>
        <end position="163"/>
    </location>
</feature>
<dbReference type="OrthoDB" id="2270193at2759"/>
<evidence type="ECO:0000256" key="1">
    <source>
        <dbReference type="SAM" id="MobiDB-lite"/>
    </source>
</evidence>
<feature type="region of interest" description="Disordered" evidence="1">
    <location>
        <begin position="268"/>
        <end position="297"/>
    </location>
</feature>
<sequence length="363" mass="40695">MNGDDDNPERSIADNLIQLTLHHLHSPHNLLPPDLISIPLKQRHYFLNLIPQHSLSYFAWPHSHPDLLANAFHHFTDSILQLPASFPVAYTSDTHSTFAHVRIISDPPFTPELRLVFLWDIEDAAWKYHNIALMPFPNNSSASIDHTITSSLQTQQSCSQPSLDHSDMDDDAYWDAYGQSDEEPLHESDKAPQSDSEDAYWARYSSIQGSADSTLPSPPSLKQKQQDFLHAESERIMISYPTTQVDIYNPLQPPSPNQLARRLAALSSEPQYPPPLDSPSHSGSDSPTLSPEQTHPTDLISLSGALDAKAALIQVDEHPGDDALRDSIRGIYRLWRGSQPDGISHQDYQEAFMNIVRGTIHNL</sequence>
<keyword evidence="3" id="KW-1185">Reference proteome</keyword>
<dbReference type="Proteomes" id="UP000242287">
    <property type="component" value="Unassembled WGS sequence"/>
</dbReference>
<organism evidence="2 3">
    <name type="scientific">Amanita thiersii Skay4041</name>
    <dbReference type="NCBI Taxonomy" id="703135"/>
    <lineage>
        <taxon>Eukaryota</taxon>
        <taxon>Fungi</taxon>
        <taxon>Dikarya</taxon>
        <taxon>Basidiomycota</taxon>
        <taxon>Agaricomycotina</taxon>
        <taxon>Agaricomycetes</taxon>
        <taxon>Agaricomycetidae</taxon>
        <taxon>Agaricales</taxon>
        <taxon>Pluteineae</taxon>
        <taxon>Amanitaceae</taxon>
        <taxon>Amanita</taxon>
    </lineage>
</organism>
<dbReference type="EMBL" id="KZ301969">
    <property type="protein sequence ID" value="PFH54503.1"/>
    <property type="molecule type" value="Genomic_DNA"/>
</dbReference>
<protein>
    <submittedName>
        <fullName evidence="2">Uncharacterized protein</fullName>
    </submittedName>
</protein>
<proteinExistence type="predicted"/>
<name>A0A2A9P1G4_9AGAR</name>
<evidence type="ECO:0000313" key="2">
    <source>
        <dbReference type="EMBL" id="PFH54503.1"/>
    </source>
</evidence>
<evidence type="ECO:0000313" key="3">
    <source>
        <dbReference type="Proteomes" id="UP000242287"/>
    </source>
</evidence>